<reference evidence="1" key="2">
    <citation type="journal article" date="2015" name="Fish Shellfish Immunol.">
        <title>Early steps in the European eel (Anguilla anguilla)-Vibrio vulnificus interaction in the gills: Role of the RtxA13 toxin.</title>
        <authorList>
            <person name="Callol A."/>
            <person name="Pajuelo D."/>
            <person name="Ebbesson L."/>
            <person name="Teles M."/>
            <person name="MacKenzie S."/>
            <person name="Amaro C."/>
        </authorList>
    </citation>
    <scope>NUCLEOTIDE SEQUENCE</scope>
</reference>
<accession>A0A0E9TFQ7</accession>
<sequence length="73" mass="8401">MVAASKTENSNGSVKEHDLYADEKKIEKRKHSSKGIMITAGLIINFTPVYSHNIRAIIKIFQFFIIFKYTHET</sequence>
<organism evidence="1">
    <name type="scientific">Anguilla anguilla</name>
    <name type="common">European freshwater eel</name>
    <name type="synonym">Muraena anguilla</name>
    <dbReference type="NCBI Taxonomy" id="7936"/>
    <lineage>
        <taxon>Eukaryota</taxon>
        <taxon>Metazoa</taxon>
        <taxon>Chordata</taxon>
        <taxon>Craniata</taxon>
        <taxon>Vertebrata</taxon>
        <taxon>Euteleostomi</taxon>
        <taxon>Actinopterygii</taxon>
        <taxon>Neopterygii</taxon>
        <taxon>Teleostei</taxon>
        <taxon>Anguilliformes</taxon>
        <taxon>Anguillidae</taxon>
        <taxon>Anguilla</taxon>
    </lineage>
</organism>
<dbReference type="EMBL" id="GBXM01057014">
    <property type="protein sequence ID" value="JAH51563.1"/>
    <property type="molecule type" value="Transcribed_RNA"/>
</dbReference>
<protein>
    <submittedName>
        <fullName evidence="1">Uncharacterized protein</fullName>
    </submittedName>
</protein>
<name>A0A0E9TFQ7_ANGAN</name>
<proteinExistence type="predicted"/>
<dbReference type="AlphaFoldDB" id="A0A0E9TFQ7"/>
<reference evidence="1" key="1">
    <citation type="submission" date="2014-11" db="EMBL/GenBank/DDBJ databases">
        <authorList>
            <person name="Amaro Gonzalez C."/>
        </authorList>
    </citation>
    <scope>NUCLEOTIDE SEQUENCE</scope>
</reference>
<evidence type="ECO:0000313" key="1">
    <source>
        <dbReference type="EMBL" id="JAH51563.1"/>
    </source>
</evidence>